<keyword evidence="2" id="KW-1185">Reference proteome</keyword>
<accession>A0A1H7TVA5</accession>
<evidence type="ECO:0000313" key="1">
    <source>
        <dbReference type="EMBL" id="SEL88485.1"/>
    </source>
</evidence>
<dbReference type="EMBL" id="FOAJ01000016">
    <property type="protein sequence ID" value="SEL88485.1"/>
    <property type="molecule type" value="Genomic_DNA"/>
</dbReference>
<dbReference type="AlphaFoldDB" id="A0A1H7TVA5"/>
<dbReference type="Proteomes" id="UP000199120">
    <property type="component" value="Unassembled WGS sequence"/>
</dbReference>
<dbReference type="OrthoDB" id="9101168at2"/>
<proteinExistence type="predicted"/>
<gene>
    <name evidence="1" type="ORF">SAMN05192542_116107</name>
</gene>
<sequence length="79" mass="9095">MPISNAEKQRRYRMRHLGPGGGYERLSVLVRIATKRNLERLAGHYGYTITGMVEALITERTQQVLANLSEREQNDFYIG</sequence>
<dbReference type="RefSeq" id="WP_090730087.1">
    <property type="nucleotide sequence ID" value="NZ_FNSR01000002.1"/>
</dbReference>
<reference evidence="2" key="1">
    <citation type="submission" date="2016-10" db="EMBL/GenBank/DDBJ databases">
        <authorList>
            <person name="Varghese N."/>
            <person name="Submissions S."/>
        </authorList>
    </citation>
    <scope>NUCLEOTIDE SEQUENCE [LARGE SCALE GENOMIC DNA]</scope>
    <source>
        <strain evidence="2">LMG 26416</strain>
    </source>
</reference>
<protein>
    <submittedName>
        <fullName evidence="1">Uncharacterized protein</fullName>
    </submittedName>
</protein>
<organism evidence="1 2">
    <name type="scientific">Paraburkholderia caballeronis</name>
    <dbReference type="NCBI Taxonomy" id="416943"/>
    <lineage>
        <taxon>Bacteria</taxon>
        <taxon>Pseudomonadati</taxon>
        <taxon>Pseudomonadota</taxon>
        <taxon>Betaproteobacteria</taxon>
        <taxon>Burkholderiales</taxon>
        <taxon>Burkholderiaceae</taxon>
        <taxon>Paraburkholderia</taxon>
    </lineage>
</organism>
<evidence type="ECO:0000313" key="2">
    <source>
        <dbReference type="Proteomes" id="UP000199120"/>
    </source>
</evidence>
<name>A0A1H7TVA5_9BURK</name>